<evidence type="ECO:0000313" key="3">
    <source>
        <dbReference type="Proteomes" id="UP001063698"/>
    </source>
</evidence>
<dbReference type="EMBL" id="CP006868">
    <property type="protein sequence ID" value="UXD22709.1"/>
    <property type="molecule type" value="Genomic_DNA"/>
</dbReference>
<reference evidence="2" key="1">
    <citation type="submission" date="2013-11" db="EMBL/GenBank/DDBJ databases">
        <title>Comparative genomics of Ignicoccus.</title>
        <authorList>
            <person name="Podar M."/>
        </authorList>
    </citation>
    <scope>NUCLEOTIDE SEQUENCE</scope>
    <source>
        <strain evidence="2">DSM 13166</strain>
    </source>
</reference>
<keyword evidence="1" id="KW-0812">Transmembrane</keyword>
<gene>
    <name evidence="2" type="ORF">IPA_07525</name>
</gene>
<evidence type="ECO:0000313" key="2">
    <source>
        <dbReference type="EMBL" id="UXD22709.1"/>
    </source>
</evidence>
<dbReference type="Proteomes" id="UP001063698">
    <property type="component" value="Chromosome"/>
</dbReference>
<keyword evidence="1" id="KW-0472">Membrane</keyword>
<feature type="transmembrane region" description="Helical" evidence="1">
    <location>
        <begin position="59"/>
        <end position="80"/>
    </location>
</feature>
<protein>
    <submittedName>
        <fullName evidence="2">Uncharacterized protein</fullName>
    </submittedName>
</protein>
<name>A0A977PLP1_9CREN</name>
<feature type="transmembrane region" description="Helical" evidence="1">
    <location>
        <begin position="6"/>
        <end position="29"/>
    </location>
</feature>
<organism evidence="2 3">
    <name type="scientific">Ignicoccus pacificus DSM 13166</name>
    <dbReference type="NCBI Taxonomy" id="940294"/>
    <lineage>
        <taxon>Archaea</taxon>
        <taxon>Thermoproteota</taxon>
        <taxon>Thermoprotei</taxon>
        <taxon>Desulfurococcales</taxon>
        <taxon>Desulfurococcaceae</taxon>
        <taxon>Ignicoccus</taxon>
    </lineage>
</organism>
<evidence type="ECO:0000256" key="1">
    <source>
        <dbReference type="SAM" id="Phobius"/>
    </source>
</evidence>
<feature type="transmembrane region" description="Helical" evidence="1">
    <location>
        <begin position="36"/>
        <end position="53"/>
    </location>
</feature>
<dbReference type="AlphaFoldDB" id="A0A977PLP1"/>
<keyword evidence="3" id="KW-1185">Reference proteome</keyword>
<accession>A0A977PLP1</accession>
<sequence>MNLNSLINVISGILFVLSGVAIIFGVKLLPPVSPKVLIGSVLIAVGVAVALGVPFKSAVVLAIAIIALVTSLSGSFSITVHRETTFVSGTLNCTKFKLTASMSSISLETGERGYYEGSVPVGSNVSKGCSMDLCCSSMKIGLKDPEELKLKNVMSSIKGEIRSCVKTLEIKNTMGTTRLTYDVPSNCTSEIELSSDMGTVVLTLKIPQNARVEYDLKASFGTALVVTPNGSSSSGSFGSGENVIKIRGRSSFGTVKIYLER</sequence>
<dbReference type="KEGG" id="ipc:IPA_07525"/>
<proteinExistence type="predicted"/>
<keyword evidence="1" id="KW-1133">Transmembrane helix</keyword>